<dbReference type="AlphaFoldDB" id="A0A0A9FVN1"/>
<sequence>MVRASDHISVLAQLSSVIIVGIVSNNCDTISLHLFTQH</sequence>
<dbReference type="EMBL" id="GBRH01182602">
    <property type="protein sequence ID" value="JAE15294.1"/>
    <property type="molecule type" value="Transcribed_RNA"/>
</dbReference>
<name>A0A0A9FVN1_ARUDO</name>
<reference evidence="1" key="1">
    <citation type="submission" date="2014-09" db="EMBL/GenBank/DDBJ databases">
        <authorList>
            <person name="Magalhaes I.L.F."/>
            <person name="Oliveira U."/>
            <person name="Santos F.R."/>
            <person name="Vidigal T.H.D.A."/>
            <person name="Brescovit A.D."/>
            <person name="Santos A.J."/>
        </authorList>
    </citation>
    <scope>NUCLEOTIDE SEQUENCE</scope>
    <source>
        <tissue evidence="1">Shoot tissue taken approximately 20 cm above the soil surface</tissue>
    </source>
</reference>
<protein>
    <submittedName>
        <fullName evidence="1">Uncharacterized protein</fullName>
    </submittedName>
</protein>
<reference evidence="1" key="2">
    <citation type="journal article" date="2015" name="Data Brief">
        <title>Shoot transcriptome of the giant reed, Arundo donax.</title>
        <authorList>
            <person name="Barrero R.A."/>
            <person name="Guerrero F.D."/>
            <person name="Moolhuijzen P."/>
            <person name="Goolsby J.A."/>
            <person name="Tidwell J."/>
            <person name="Bellgard S.E."/>
            <person name="Bellgard M.I."/>
        </authorList>
    </citation>
    <scope>NUCLEOTIDE SEQUENCE</scope>
    <source>
        <tissue evidence="1">Shoot tissue taken approximately 20 cm above the soil surface</tissue>
    </source>
</reference>
<proteinExistence type="predicted"/>
<evidence type="ECO:0000313" key="1">
    <source>
        <dbReference type="EMBL" id="JAE15294.1"/>
    </source>
</evidence>
<organism evidence="1">
    <name type="scientific">Arundo donax</name>
    <name type="common">Giant reed</name>
    <name type="synonym">Donax arundinaceus</name>
    <dbReference type="NCBI Taxonomy" id="35708"/>
    <lineage>
        <taxon>Eukaryota</taxon>
        <taxon>Viridiplantae</taxon>
        <taxon>Streptophyta</taxon>
        <taxon>Embryophyta</taxon>
        <taxon>Tracheophyta</taxon>
        <taxon>Spermatophyta</taxon>
        <taxon>Magnoliopsida</taxon>
        <taxon>Liliopsida</taxon>
        <taxon>Poales</taxon>
        <taxon>Poaceae</taxon>
        <taxon>PACMAD clade</taxon>
        <taxon>Arundinoideae</taxon>
        <taxon>Arundineae</taxon>
        <taxon>Arundo</taxon>
    </lineage>
</organism>
<accession>A0A0A9FVN1</accession>